<keyword evidence="2" id="KW-1185">Reference proteome</keyword>
<proteinExistence type="predicted"/>
<comment type="caution">
    <text evidence="1">The sequence shown here is derived from an EMBL/GenBank/DDBJ whole genome shotgun (WGS) entry which is preliminary data.</text>
</comment>
<dbReference type="Proteomes" id="UP000013097">
    <property type="component" value="Unassembled WGS sequence"/>
</dbReference>
<name>N9WJT4_9CLOT</name>
<gene>
    <name evidence="1" type="ORF">HMPREF1092_00572</name>
</gene>
<organism evidence="1 2">
    <name type="scientific">Clostridium thermobutyricum</name>
    <dbReference type="NCBI Taxonomy" id="29372"/>
    <lineage>
        <taxon>Bacteria</taxon>
        <taxon>Bacillati</taxon>
        <taxon>Bacillota</taxon>
        <taxon>Clostridia</taxon>
        <taxon>Eubacteriales</taxon>
        <taxon>Clostridiaceae</taxon>
        <taxon>Clostridium</taxon>
    </lineage>
</organism>
<evidence type="ECO:0000313" key="1">
    <source>
        <dbReference type="EMBL" id="ENZ03386.1"/>
    </source>
</evidence>
<dbReference type="AlphaFoldDB" id="N9WJT4"/>
<dbReference type="EMBL" id="AGYT01000007">
    <property type="protein sequence ID" value="ENZ03386.1"/>
    <property type="molecule type" value="Genomic_DNA"/>
</dbReference>
<reference evidence="1 2" key="1">
    <citation type="submission" date="2013-01" db="EMBL/GenBank/DDBJ databases">
        <title>The Genome Sequence of Clostridium colicanis 209318.</title>
        <authorList>
            <consortium name="The Broad Institute Genome Sequencing Platform"/>
            <person name="Earl A."/>
            <person name="Ward D."/>
            <person name="Feldgarden M."/>
            <person name="Gevers D."/>
            <person name="Courvalin P."/>
            <person name="Lambert T."/>
            <person name="Walker B."/>
            <person name="Young S.K."/>
            <person name="Zeng Q."/>
            <person name="Gargeya S."/>
            <person name="Fitzgerald M."/>
            <person name="Haas B."/>
            <person name="Abouelleil A."/>
            <person name="Alvarado L."/>
            <person name="Arachchi H.M."/>
            <person name="Berlin A.M."/>
            <person name="Chapman S.B."/>
            <person name="Dewar J."/>
            <person name="Goldberg J."/>
            <person name="Griggs A."/>
            <person name="Gujja S."/>
            <person name="Hansen M."/>
            <person name="Howarth C."/>
            <person name="Imamovic A."/>
            <person name="Larimer J."/>
            <person name="McCowan C."/>
            <person name="Murphy C."/>
            <person name="Neiman D."/>
            <person name="Pearson M."/>
            <person name="Priest M."/>
            <person name="Roberts A."/>
            <person name="Saif S."/>
            <person name="Shea T."/>
            <person name="Sisk P."/>
            <person name="Sykes S."/>
            <person name="Wortman J."/>
            <person name="Nusbaum C."/>
            <person name="Birren B."/>
        </authorList>
    </citation>
    <scope>NUCLEOTIDE SEQUENCE [LARGE SCALE GENOMIC DNA]</scope>
    <source>
        <strain evidence="1 2">209318</strain>
    </source>
</reference>
<protein>
    <submittedName>
        <fullName evidence="1">Uncharacterized protein</fullName>
    </submittedName>
</protein>
<evidence type="ECO:0000313" key="2">
    <source>
        <dbReference type="Proteomes" id="UP000013097"/>
    </source>
</evidence>
<dbReference type="HOGENOM" id="CLU_2988547_0_0_9"/>
<accession>N9WJT4</accession>
<sequence length="57" mass="6820">MVSKANKMNWVILSETYYKNMKKILKSVIVYLDYLRKLLLSILLKNNNQFTIIKIIN</sequence>